<accession>A0A917I2H4</accession>
<evidence type="ECO:0000259" key="2">
    <source>
        <dbReference type="Pfam" id="PF08327"/>
    </source>
</evidence>
<dbReference type="InterPro" id="IPR013538">
    <property type="entry name" value="ASHA1/2-like_C"/>
</dbReference>
<feature type="domain" description="Activator of Hsp90 ATPase homologue 1/2-like C-terminal" evidence="2">
    <location>
        <begin position="30"/>
        <end position="135"/>
    </location>
</feature>
<reference evidence="3" key="1">
    <citation type="journal article" date="2014" name="Int. J. Syst. Evol. Microbiol.">
        <title>Complete genome sequence of Corynebacterium casei LMG S-19264T (=DSM 44701T), isolated from a smear-ripened cheese.</title>
        <authorList>
            <consortium name="US DOE Joint Genome Institute (JGI-PGF)"/>
            <person name="Walter F."/>
            <person name="Albersmeier A."/>
            <person name="Kalinowski J."/>
            <person name="Ruckert C."/>
        </authorList>
    </citation>
    <scope>NUCLEOTIDE SEQUENCE</scope>
    <source>
        <strain evidence="3">CGMCC 1.12195</strain>
    </source>
</reference>
<comment type="similarity">
    <text evidence="1">Belongs to the AHA1 family.</text>
</comment>
<sequence>MSVKKDIFAKQLQHYFLQMKDYKAYFIIPAQPEEVYLALTTAITINLWTGEEAVMAEVPDTEFSLWSGAIVGKNLSFVKNKEIVQQWYFGENTESIVTIRLHAHKRGTSMEVRQSGIPDGDYDDIVDGWKDTYAASLIDFYRE</sequence>
<dbReference type="Proteomes" id="UP000660862">
    <property type="component" value="Unassembled WGS sequence"/>
</dbReference>
<evidence type="ECO:0000313" key="4">
    <source>
        <dbReference type="Proteomes" id="UP000660862"/>
    </source>
</evidence>
<proteinExistence type="inferred from homology"/>
<organism evidence="3 4">
    <name type="scientific">Parapedobacter pyrenivorans</name>
    <dbReference type="NCBI Taxonomy" id="1305674"/>
    <lineage>
        <taxon>Bacteria</taxon>
        <taxon>Pseudomonadati</taxon>
        <taxon>Bacteroidota</taxon>
        <taxon>Sphingobacteriia</taxon>
        <taxon>Sphingobacteriales</taxon>
        <taxon>Sphingobacteriaceae</taxon>
        <taxon>Parapedobacter</taxon>
    </lineage>
</organism>
<reference evidence="3" key="2">
    <citation type="submission" date="2020-09" db="EMBL/GenBank/DDBJ databases">
        <authorList>
            <person name="Sun Q."/>
            <person name="Zhou Y."/>
        </authorList>
    </citation>
    <scope>NUCLEOTIDE SEQUENCE</scope>
    <source>
        <strain evidence="3">CGMCC 1.12195</strain>
    </source>
</reference>
<dbReference type="InterPro" id="IPR023393">
    <property type="entry name" value="START-like_dom_sf"/>
</dbReference>
<dbReference type="SUPFAM" id="SSF55961">
    <property type="entry name" value="Bet v1-like"/>
    <property type="match status" value="1"/>
</dbReference>
<keyword evidence="4" id="KW-1185">Reference proteome</keyword>
<dbReference type="EMBL" id="BMER01000007">
    <property type="protein sequence ID" value="GGH05093.1"/>
    <property type="molecule type" value="Genomic_DNA"/>
</dbReference>
<name>A0A917I2H4_9SPHI</name>
<dbReference type="Pfam" id="PF08327">
    <property type="entry name" value="AHSA1"/>
    <property type="match status" value="1"/>
</dbReference>
<protein>
    <recommendedName>
        <fullName evidence="2">Activator of Hsp90 ATPase homologue 1/2-like C-terminal domain-containing protein</fullName>
    </recommendedName>
</protein>
<dbReference type="AlphaFoldDB" id="A0A917I2H4"/>
<gene>
    <name evidence="3" type="ORF">GCM10007415_46790</name>
</gene>
<dbReference type="Gene3D" id="3.30.530.20">
    <property type="match status" value="1"/>
</dbReference>
<comment type="caution">
    <text evidence="3">The sequence shown here is derived from an EMBL/GenBank/DDBJ whole genome shotgun (WGS) entry which is preliminary data.</text>
</comment>
<evidence type="ECO:0000256" key="1">
    <source>
        <dbReference type="ARBA" id="ARBA00006817"/>
    </source>
</evidence>
<evidence type="ECO:0000313" key="3">
    <source>
        <dbReference type="EMBL" id="GGH05093.1"/>
    </source>
</evidence>